<comment type="similarity">
    <text evidence="3">Belongs to the RPAP3 family.</text>
</comment>
<evidence type="ECO:0000256" key="4">
    <source>
        <dbReference type="ARBA" id="ARBA00040133"/>
    </source>
</evidence>
<feature type="compositionally biased region" description="Basic and acidic residues" evidence="6">
    <location>
        <begin position="29"/>
        <end position="49"/>
    </location>
</feature>
<feature type="repeat" description="TPR" evidence="5">
    <location>
        <begin position="113"/>
        <end position="146"/>
    </location>
</feature>
<organism evidence="8 9">
    <name type="scientific">Henosepilachna vigintioctopunctata</name>
    <dbReference type="NCBI Taxonomy" id="420089"/>
    <lineage>
        <taxon>Eukaryota</taxon>
        <taxon>Metazoa</taxon>
        <taxon>Ecdysozoa</taxon>
        <taxon>Arthropoda</taxon>
        <taxon>Hexapoda</taxon>
        <taxon>Insecta</taxon>
        <taxon>Pterygota</taxon>
        <taxon>Neoptera</taxon>
        <taxon>Endopterygota</taxon>
        <taxon>Coleoptera</taxon>
        <taxon>Polyphaga</taxon>
        <taxon>Cucujiformia</taxon>
        <taxon>Coccinelloidea</taxon>
        <taxon>Coccinellidae</taxon>
        <taxon>Epilachninae</taxon>
        <taxon>Epilachnini</taxon>
        <taxon>Henosepilachna</taxon>
    </lineage>
</organism>
<dbReference type="SUPFAM" id="SSF48452">
    <property type="entry name" value="TPR-like"/>
    <property type="match status" value="1"/>
</dbReference>
<protein>
    <recommendedName>
        <fullName evidence="4">RNA polymerase II-associated protein 3</fullName>
    </recommendedName>
</protein>
<gene>
    <name evidence="8" type="ORF">WA026_011715</name>
</gene>
<dbReference type="SMART" id="SM00028">
    <property type="entry name" value="TPR"/>
    <property type="match status" value="3"/>
</dbReference>
<evidence type="ECO:0000313" key="8">
    <source>
        <dbReference type="EMBL" id="KAK9880471.1"/>
    </source>
</evidence>
<evidence type="ECO:0000259" key="7">
    <source>
        <dbReference type="Pfam" id="PF13877"/>
    </source>
</evidence>
<dbReference type="EMBL" id="JARQZJ010000065">
    <property type="protein sequence ID" value="KAK9880471.1"/>
    <property type="molecule type" value="Genomic_DNA"/>
</dbReference>
<evidence type="ECO:0000256" key="2">
    <source>
        <dbReference type="ARBA" id="ARBA00022803"/>
    </source>
</evidence>
<dbReference type="Gene3D" id="1.25.40.10">
    <property type="entry name" value="Tetratricopeptide repeat domain"/>
    <property type="match status" value="1"/>
</dbReference>
<keyword evidence="9" id="KW-1185">Reference proteome</keyword>
<proteinExistence type="inferred from homology"/>
<sequence>MDPVLLQQQLKNNNKDLLDFCQDLKSWGEEMQKKDPKSHSEAENKKFQDKPYSNKKNGNINKKDNVGESNQPKRKCMTYSDWEKFDADKECDKIDDSDSELTDEFDENMKEEALVLKDKGNLFVKNGNWDEAIKCYTKAIEYFAYDPVFFANRGLCYLKKNEMKKVEDDCTISIKLDNTYVKAYQRRAAARESMNKLDDAKLDLLKVLQLEPNNPESKNRLAKLIEKIKSSQSTDISSIRPVSNFTASRQQKNSAVRSQPDKIIVDSKESGRSKIDVEKPAVFWPSGDNVPLVKAIKKPPHLRSKKPLKRIQIEEINSVKPTSPTQPNVSSWPRIGETSKTIKIDDFKIIEHKHPDNNCEEEENVSRENEQNIKQTIYSPESKKNAKNINNLNVFNKNKEQLSLTKEKAEDIELFVPTTSVQFHSMWKRLKDLNEKKYQYLKMLNPQNIPELFKESLESHIFSDILLILANHFTGENDEIYEYLLYLTKIKRFGALIMFLTLNDKNCLWRMFNRIKECEGKSKEVDELIGYYEL</sequence>
<dbReference type="InterPro" id="IPR025986">
    <property type="entry name" value="RPAP3-like_C"/>
</dbReference>
<dbReference type="Pfam" id="PF13877">
    <property type="entry name" value="RPAP3_C"/>
    <property type="match status" value="1"/>
</dbReference>
<name>A0AAW1UL44_9CUCU</name>
<dbReference type="Proteomes" id="UP001431783">
    <property type="component" value="Unassembled WGS sequence"/>
</dbReference>
<accession>A0AAW1UL44</accession>
<evidence type="ECO:0000256" key="3">
    <source>
        <dbReference type="ARBA" id="ARBA00038275"/>
    </source>
</evidence>
<dbReference type="InterPro" id="IPR011990">
    <property type="entry name" value="TPR-like_helical_dom_sf"/>
</dbReference>
<feature type="region of interest" description="Disordered" evidence="6">
    <location>
        <begin position="29"/>
        <end position="73"/>
    </location>
</feature>
<evidence type="ECO:0000256" key="6">
    <source>
        <dbReference type="SAM" id="MobiDB-lite"/>
    </source>
</evidence>
<feature type="domain" description="RNA-polymerase II-associated protein 3-like C-terminal" evidence="7">
    <location>
        <begin position="417"/>
        <end position="505"/>
    </location>
</feature>
<dbReference type="Pfam" id="PF00515">
    <property type="entry name" value="TPR_1"/>
    <property type="match status" value="1"/>
</dbReference>
<evidence type="ECO:0000256" key="1">
    <source>
        <dbReference type="ARBA" id="ARBA00022737"/>
    </source>
</evidence>
<reference evidence="8 9" key="1">
    <citation type="submission" date="2023-03" db="EMBL/GenBank/DDBJ databases">
        <title>Genome insight into feeding habits of ladybird beetles.</title>
        <authorList>
            <person name="Li H.-S."/>
            <person name="Huang Y.-H."/>
            <person name="Pang H."/>
        </authorList>
    </citation>
    <scope>NUCLEOTIDE SEQUENCE [LARGE SCALE GENOMIC DNA]</scope>
    <source>
        <strain evidence="8">SYSU_2023b</strain>
        <tissue evidence="8">Whole body</tissue>
    </source>
</reference>
<evidence type="ECO:0000313" key="9">
    <source>
        <dbReference type="Proteomes" id="UP001431783"/>
    </source>
</evidence>
<dbReference type="PANTHER" id="PTHR46423">
    <property type="entry name" value="RNA POLYMERASE II-ASSOCIATED PROTEIN 3"/>
    <property type="match status" value="1"/>
</dbReference>
<dbReference type="AlphaFoldDB" id="A0AAW1UL44"/>
<keyword evidence="2 5" id="KW-0802">TPR repeat</keyword>
<dbReference type="PANTHER" id="PTHR46423:SF1">
    <property type="entry name" value="RNA POLYMERASE II-ASSOCIATED PROTEIN 3"/>
    <property type="match status" value="1"/>
</dbReference>
<dbReference type="InterPro" id="IPR019734">
    <property type="entry name" value="TPR_rpt"/>
</dbReference>
<evidence type="ECO:0000256" key="5">
    <source>
        <dbReference type="PROSITE-ProRule" id="PRU00339"/>
    </source>
</evidence>
<dbReference type="GO" id="GO:0101031">
    <property type="term" value="C:protein folding chaperone complex"/>
    <property type="evidence" value="ECO:0007669"/>
    <property type="project" value="TreeGrafter"/>
</dbReference>
<feature type="repeat" description="TPR" evidence="5">
    <location>
        <begin position="181"/>
        <end position="214"/>
    </location>
</feature>
<dbReference type="InterPro" id="IPR051966">
    <property type="entry name" value="RPAP3"/>
</dbReference>
<dbReference type="PROSITE" id="PS50005">
    <property type="entry name" value="TPR"/>
    <property type="match status" value="2"/>
</dbReference>
<comment type="caution">
    <text evidence="8">The sequence shown here is derived from an EMBL/GenBank/DDBJ whole genome shotgun (WGS) entry which is preliminary data.</text>
</comment>
<keyword evidence="1" id="KW-0677">Repeat</keyword>
<dbReference type="Pfam" id="PF13181">
    <property type="entry name" value="TPR_8"/>
    <property type="match status" value="1"/>
</dbReference>